<dbReference type="PANTHER" id="PTHR36456:SF1">
    <property type="entry name" value="UPF0232 PROTEIN SCO3875"/>
    <property type="match status" value="1"/>
</dbReference>
<dbReference type="AlphaFoldDB" id="A0A382LG43"/>
<name>A0A382LG43_9ZZZZ</name>
<dbReference type="InterPro" id="IPR011990">
    <property type="entry name" value="TPR-like_helical_dom_sf"/>
</dbReference>
<dbReference type="InterPro" id="IPR007922">
    <property type="entry name" value="DciA-like"/>
</dbReference>
<dbReference type="InterPro" id="IPR019734">
    <property type="entry name" value="TPR_rpt"/>
</dbReference>
<accession>A0A382LG43</accession>
<organism evidence="1">
    <name type="scientific">marine metagenome</name>
    <dbReference type="NCBI Taxonomy" id="408172"/>
    <lineage>
        <taxon>unclassified sequences</taxon>
        <taxon>metagenomes</taxon>
        <taxon>ecological metagenomes</taxon>
    </lineage>
</organism>
<proteinExistence type="predicted"/>
<dbReference type="SUPFAM" id="SSF48452">
    <property type="entry name" value="TPR-like"/>
    <property type="match status" value="1"/>
</dbReference>
<protein>
    <submittedName>
        <fullName evidence="1">Uncharacterized protein</fullName>
    </submittedName>
</protein>
<gene>
    <name evidence="1" type="ORF">METZ01_LOCUS286981</name>
</gene>
<dbReference type="Pfam" id="PF05258">
    <property type="entry name" value="DciA"/>
    <property type="match status" value="1"/>
</dbReference>
<reference evidence="1" key="1">
    <citation type="submission" date="2018-05" db="EMBL/GenBank/DDBJ databases">
        <authorList>
            <person name="Lanie J.A."/>
            <person name="Ng W.-L."/>
            <person name="Kazmierczak K.M."/>
            <person name="Andrzejewski T.M."/>
            <person name="Davidsen T.M."/>
            <person name="Wayne K.J."/>
            <person name="Tettelin H."/>
            <person name="Glass J.I."/>
            <person name="Rusch D."/>
            <person name="Podicherti R."/>
            <person name="Tsui H.-C.T."/>
            <person name="Winkler M.E."/>
        </authorList>
    </citation>
    <scope>NUCLEOTIDE SEQUENCE</scope>
</reference>
<evidence type="ECO:0000313" key="1">
    <source>
        <dbReference type="EMBL" id="SVC34127.1"/>
    </source>
</evidence>
<dbReference type="PANTHER" id="PTHR36456">
    <property type="entry name" value="UPF0232 PROTEIN SCO3875"/>
    <property type="match status" value="1"/>
</dbReference>
<dbReference type="EMBL" id="UINC01086038">
    <property type="protein sequence ID" value="SVC34127.1"/>
    <property type="molecule type" value="Genomic_DNA"/>
</dbReference>
<feature type="non-terminal residue" evidence="1">
    <location>
        <position position="260"/>
    </location>
</feature>
<dbReference type="PROSITE" id="PS50005">
    <property type="entry name" value="TPR"/>
    <property type="match status" value="1"/>
</dbReference>
<dbReference type="Gene3D" id="1.25.40.10">
    <property type="entry name" value="Tetratricopeptide repeat domain"/>
    <property type="match status" value="1"/>
</dbReference>
<sequence>MGLLSEKKKYTNWETMRSVLGRSLVRVDSDASQSLGWLDFQWKLLVGKDLASVTSVNQFSSQCLFVTVSNKSWFPALESLRKKFINEINKRAGSVLVRRIVFQEGLVVGPMLRRPSEDECQHLLKKNKIQISEVSAKDESVRDIVNRINSKLKTILPVVTIVFLSSCTTFLKNQVSQNIDLSNSYAVKAVEKFYKEKRGGNTKDPRAYYHYLLALQAVRGHQFEQASENFRQMIRFDPDNSELHRQLVLNLIRAGEIEDA</sequence>